<dbReference type="EC" id="3.1.3.18" evidence="4"/>
<evidence type="ECO:0000256" key="1">
    <source>
        <dbReference type="ARBA" id="ARBA00000830"/>
    </source>
</evidence>
<evidence type="ECO:0000256" key="3">
    <source>
        <dbReference type="ARBA" id="ARBA00006171"/>
    </source>
</evidence>
<gene>
    <name evidence="5" type="ORF">SAMN05660226_03798</name>
</gene>
<comment type="catalytic activity">
    <reaction evidence="1">
        <text>2-phosphoglycolate + H2O = glycolate + phosphate</text>
        <dbReference type="Rhea" id="RHEA:14369"/>
        <dbReference type="ChEBI" id="CHEBI:15377"/>
        <dbReference type="ChEBI" id="CHEBI:29805"/>
        <dbReference type="ChEBI" id="CHEBI:43474"/>
        <dbReference type="ChEBI" id="CHEBI:58033"/>
        <dbReference type="EC" id="3.1.3.18"/>
    </reaction>
</comment>
<dbReference type="SFLD" id="SFLDG01129">
    <property type="entry name" value="C1.5:_HAD__Beta-PGM__Phosphata"/>
    <property type="match status" value="1"/>
</dbReference>
<dbReference type="GO" id="GO:0006281">
    <property type="term" value="P:DNA repair"/>
    <property type="evidence" value="ECO:0007669"/>
    <property type="project" value="TreeGrafter"/>
</dbReference>
<comment type="similarity">
    <text evidence="3">Belongs to the HAD-like hydrolase superfamily. CbbY/CbbZ/Gph/YieH family.</text>
</comment>
<dbReference type="SUPFAM" id="SSF56784">
    <property type="entry name" value="HAD-like"/>
    <property type="match status" value="1"/>
</dbReference>
<proteinExistence type="inferred from homology"/>
<dbReference type="InterPro" id="IPR023198">
    <property type="entry name" value="PGP-like_dom2"/>
</dbReference>
<dbReference type="InterPro" id="IPR050155">
    <property type="entry name" value="HAD-like_hydrolase_sf"/>
</dbReference>
<dbReference type="EMBL" id="FUYS01000013">
    <property type="protein sequence ID" value="SKB91521.1"/>
    <property type="molecule type" value="Genomic_DNA"/>
</dbReference>
<dbReference type="Gene3D" id="3.40.50.1000">
    <property type="entry name" value="HAD superfamily/HAD-like"/>
    <property type="match status" value="1"/>
</dbReference>
<evidence type="ECO:0000313" key="6">
    <source>
        <dbReference type="Proteomes" id="UP000190541"/>
    </source>
</evidence>
<reference evidence="5 6" key="1">
    <citation type="submission" date="2017-02" db="EMBL/GenBank/DDBJ databases">
        <authorList>
            <person name="Peterson S.W."/>
        </authorList>
    </citation>
    <scope>NUCLEOTIDE SEQUENCE [LARGE SCALE GENOMIC DNA]</scope>
    <source>
        <strain evidence="5 6">DSM 22899</strain>
    </source>
</reference>
<organism evidence="5 6">
    <name type="scientific">Parapedobacter luteus</name>
    <dbReference type="NCBI Taxonomy" id="623280"/>
    <lineage>
        <taxon>Bacteria</taxon>
        <taxon>Pseudomonadati</taxon>
        <taxon>Bacteroidota</taxon>
        <taxon>Sphingobacteriia</taxon>
        <taxon>Sphingobacteriales</taxon>
        <taxon>Sphingobacteriaceae</taxon>
        <taxon>Parapedobacter</taxon>
    </lineage>
</organism>
<dbReference type="InterPro" id="IPR036412">
    <property type="entry name" value="HAD-like_sf"/>
</dbReference>
<accession>A0A1T5F5V7</accession>
<dbReference type="PANTHER" id="PTHR43434:SF1">
    <property type="entry name" value="PHOSPHOGLYCOLATE PHOSPHATASE"/>
    <property type="match status" value="1"/>
</dbReference>
<dbReference type="STRING" id="623280.SAMN05660226_03798"/>
<dbReference type="Proteomes" id="UP000190541">
    <property type="component" value="Unassembled WGS sequence"/>
</dbReference>
<dbReference type="Gene3D" id="1.10.150.240">
    <property type="entry name" value="Putative phosphatase, domain 2"/>
    <property type="match status" value="1"/>
</dbReference>
<keyword evidence="6" id="KW-1185">Reference proteome</keyword>
<evidence type="ECO:0000313" key="5">
    <source>
        <dbReference type="EMBL" id="SKB91521.1"/>
    </source>
</evidence>
<comment type="pathway">
    <text evidence="2">Organic acid metabolism; glycolate biosynthesis; glycolate from 2-phosphoglycolate: step 1/1.</text>
</comment>
<evidence type="ECO:0000256" key="2">
    <source>
        <dbReference type="ARBA" id="ARBA00004818"/>
    </source>
</evidence>
<dbReference type="InterPro" id="IPR023214">
    <property type="entry name" value="HAD_sf"/>
</dbReference>
<dbReference type="GO" id="GO:0008967">
    <property type="term" value="F:phosphoglycolate phosphatase activity"/>
    <property type="evidence" value="ECO:0007669"/>
    <property type="project" value="UniProtKB-EC"/>
</dbReference>
<dbReference type="GO" id="GO:0005829">
    <property type="term" value="C:cytosol"/>
    <property type="evidence" value="ECO:0007669"/>
    <property type="project" value="TreeGrafter"/>
</dbReference>
<evidence type="ECO:0000256" key="4">
    <source>
        <dbReference type="ARBA" id="ARBA00013078"/>
    </source>
</evidence>
<dbReference type="PANTHER" id="PTHR43434">
    <property type="entry name" value="PHOSPHOGLYCOLATE PHOSPHATASE"/>
    <property type="match status" value="1"/>
</dbReference>
<sequence>MRALCTSHPINVIFTPMEQLSTVIFDLDGTLANTLPLCIRAFRASVEPLANRVFSDSEIIATFGPSEEGTIMALAPDHFEQGVERYLRYYEEFHTMCPTAFEGIPALLDMLKRQHVALALVTGKGPISTRISLEYFGLNSYFDVIETGSPEGPVKVRGIKRVLEALAVKDRETVIYVGDAPSDISASREAGVPVIAAAWADTTDAEALKAMNPDGIFYSVGDFSAWVERKLAG</sequence>
<dbReference type="AlphaFoldDB" id="A0A1T5F5V7"/>
<dbReference type="SFLD" id="SFLDS00003">
    <property type="entry name" value="Haloacid_Dehalogenase"/>
    <property type="match status" value="1"/>
</dbReference>
<dbReference type="Pfam" id="PF13419">
    <property type="entry name" value="HAD_2"/>
    <property type="match status" value="1"/>
</dbReference>
<name>A0A1T5F5V7_9SPHI</name>
<dbReference type="InterPro" id="IPR041492">
    <property type="entry name" value="HAD_2"/>
</dbReference>
<protein>
    <recommendedName>
        <fullName evidence="4">phosphoglycolate phosphatase</fullName>
        <ecNumber evidence="4">3.1.3.18</ecNumber>
    </recommendedName>
</protein>